<dbReference type="EMBL" id="QJVC01000004">
    <property type="protein sequence ID" value="PYI39130.1"/>
    <property type="molecule type" value="Genomic_DNA"/>
</dbReference>
<protein>
    <submittedName>
        <fullName evidence="4">2-deoxy-D-gluconate 3-dehydrogenase</fullName>
    </submittedName>
</protein>
<dbReference type="SUPFAM" id="SSF51735">
    <property type="entry name" value="NAD(P)-binding Rossmann-fold domains"/>
    <property type="match status" value="1"/>
</dbReference>
<dbReference type="GO" id="GO:0016616">
    <property type="term" value="F:oxidoreductase activity, acting on the CH-OH group of donors, NAD or NADP as acceptor"/>
    <property type="evidence" value="ECO:0007669"/>
    <property type="project" value="TreeGrafter"/>
</dbReference>
<dbReference type="PROSITE" id="PS00061">
    <property type="entry name" value="ADH_SHORT"/>
    <property type="match status" value="1"/>
</dbReference>
<dbReference type="InterPro" id="IPR036291">
    <property type="entry name" value="NAD(P)-bd_dom_sf"/>
</dbReference>
<dbReference type="Proteomes" id="UP000247980">
    <property type="component" value="Unassembled WGS sequence"/>
</dbReference>
<dbReference type="Gene3D" id="3.40.50.720">
    <property type="entry name" value="NAD(P)-binding Rossmann-like Domain"/>
    <property type="match status" value="1"/>
</dbReference>
<evidence type="ECO:0000313" key="5">
    <source>
        <dbReference type="Proteomes" id="UP000247980"/>
    </source>
</evidence>
<name>A0A2V5J860_9MICC</name>
<feature type="region of interest" description="Disordered" evidence="3">
    <location>
        <begin position="1"/>
        <end position="29"/>
    </location>
</feature>
<evidence type="ECO:0000256" key="3">
    <source>
        <dbReference type="SAM" id="MobiDB-lite"/>
    </source>
</evidence>
<dbReference type="InterPro" id="IPR020904">
    <property type="entry name" value="Sc_DH/Rdtase_CS"/>
</dbReference>
<dbReference type="FunFam" id="3.40.50.720:FF:000084">
    <property type="entry name" value="Short-chain dehydrogenase reductase"/>
    <property type="match status" value="1"/>
</dbReference>
<dbReference type="InterPro" id="IPR002347">
    <property type="entry name" value="SDR_fam"/>
</dbReference>
<comment type="caution">
    <text evidence="4">The sequence shown here is derived from an EMBL/GenBank/DDBJ whole genome shotgun (WGS) entry which is preliminary data.</text>
</comment>
<dbReference type="Pfam" id="PF13561">
    <property type="entry name" value="adh_short_C2"/>
    <property type="match status" value="1"/>
</dbReference>
<gene>
    <name evidence="4" type="ORF">CVS30_07445</name>
</gene>
<keyword evidence="2" id="KW-0560">Oxidoreductase</keyword>
<keyword evidence="5" id="KW-1185">Reference proteome</keyword>
<proteinExistence type="inferred from homology"/>
<dbReference type="AlphaFoldDB" id="A0A2V5J860"/>
<dbReference type="PANTHER" id="PTHR42760">
    <property type="entry name" value="SHORT-CHAIN DEHYDROGENASES/REDUCTASES FAMILY MEMBER"/>
    <property type="match status" value="1"/>
</dbReference>
<dbReference type="PANTHER" id="PTHR42760:SF5">
    <property type="entry name" value="2-DEHYDRO-3-DEOXY-D-GLUCONATE 5-DEHYDROGENASE"/>
    <property type="match status" value="1"/>
</dbReference>
<evidence type="ECO:0000256" key="1">
    <source>
        <dbReference type="ARBA" id="ARBA00006484"/>
    </source>
</evidence>
<reference evidence="4 5" key="1">
    <citation type="submission" date="2018-05" db="EMBL/GenBank/DDBJ databases">
        <title>Genetic diversity of glacier-inhabiting Cryobacterium bacteria in China and description of Cryobacterium mengkeensis sp. nov. and Arthrobacter glacialis sp. nov.</title>
        <authorList>
            <person name="Liu Q."/>
            <person name="Xin Y.-H."/>
        </authorList>
    </citation>
    <scope>NUCLEOTIDE SEQUENCE [LARGE SCALE GENOMIC DNA]</scope>
    <source>
        <strain evidence="4 5">B7</strain>
    </source>
</reference>
<comment type="similarity">
    <text evidence="1">Belongs to the short-chain dehydrogenases/reductases (SDR) family.</text>
</comment>
<dbReference type="PRINTS" id="PR00081">
    <property type="entry name" value="GDHRDH"/>
</dbReference>
<dbReference type="OrthoDB" id="286404at2"/>
<dbReference type="PRINTS" id="PR00080">
    <property type="entry name" value="SDRFAMILY"/>
</dbReference>
<evidence type="ECO:0000256" key="2">
    <source>
        <dbReference type="ARBA" id="ARBA00023002"/>
    </source>
</evidence>
<accession>A0A2V5J860</accession>
<organism evidence="4 5">
    <name type="scientific">Arthrobacter psychrolactophilus</name>
    <dbReference type="NCBI Taxonomy" id="92442"/>
    <lineage>
        <taxon>Bacteria</taxon>
        <taxon>Bacillati</taxon>
        <taxon>Actinomycetota</taxon>
        <taxon>Actinomycetes</taxon>
        <taxon>Micrococcales</taxon>
        <taxon>Micrococcaceae</taxon>
        <taxon>Arthrobacter</taxon>
    </lineage>
</organism>
<evidence type="ECO:0000313" key="4">
    <source>
        <dbReference type="EMBL" id="PYI39130.1"/>
    </source>
</evidence>
<dbReference type="RefSeq" id="WP_110484694.1">
    <property type="nucleotide sequence ID" value="NZ_QJVC01000004.1"/>
</dbReference>
<sequence length="274" mass="28835">MSGATPAYLDESPEPAAQPSHEGPANPLSLTGRTAVVTGASRGIGHALAAGLISAGANVVALQRGTISSELLSLAEQKGVFVEAQTVNLADEESISEAVEAVLEKHQIDILVNNAGTQIRHDSTEFPLNDFDAVMDINLRAVFQLCQGFGRSMVERGNGKIINLASMLSYQGGFRIPAYAASKGAVVQLTKALCNEWAPRGVNVNAVAPGYFATDMNSALLADAERHQQISERIPAGRWGRPEDMAGAVVFLASTAADYIHGTVIPVDGGWLSR</sequence>